<gene>
    <name evidence="1" type="ORF">CPB83DRAFT_832655</name>
</gene>
<evidence type="ECO:0000313" key="2">
    <source>
        <dbReference type="Proteomes" id="UP000807306"/>
    </source>
</evidence>
<proteinExistence type="predicted"/>
<reference evidence="1" key="1">
    <citation type="submission" date="2020-11" db="EMBL/GenBank/DDBJ databases">
        <authorList>
            <consortium name="DOE Joint Genome Institute"/>
            <person name="Ahrendt S."/>
            <person name="Riley R."/>
            <person name="Andreopoulos W."/>
            <person name="Labutti K."/>
            <person name="Pangilinan J."/>
            <person name="Ruiz-Duenas F.J."/>
            <person name="Barrasa J.M."/>
            <person name="Sanchez-Garcia M."/>
            <person name="Camarero S."/>
            <person name="Miyauchi S."/>
            <person name="Serrano A."/>
            <person name="Linde D."/>
            <person name="Babiker R."/>
            <person name="Drula E."/>
            <person name="Ayuso-Fernandez I."/>
            <person name="Pacheco R."/>
            <person name="Padilla G."/>
            <person name="Ferreira P."/>
            <person name="Barriuso J."/>
            <person name="Kellner H."/>
            <person name="Castanera R."/>
            <person name="Alfaro M."/>
            <person name="Ramirez L."/>
            <person name="Pisabarro A.G."/>
            <person name="Kuo A."/>
            <person name="Tritt A."/>
            <person name="Lipzen A."/>
            <person name="He G."/>
            <person name="Yan M."/>
            <person name="Ng V."/>
            <person name="Cullen D."/>
            <person name="Martin F."/>
            <person name="Rosso M.-N."/>
            <person name="Henrissat B."/>
            <person name="Hibbett D."/>
            <person name="Martinez A.T."/>
            <person name="Grigoriev I.V."/>
        </authorList>
    </citation>
    <scope>NUCLEOTIDE SEQUENCE</scope>
    <source>
        <strain evidence="1">CBS 506.95</strain>
    </source>
</reference>
<keyword evidence="2" id="KW-1185">Reference proteome</keyword>
<dbReference type="EMBL" id="MU157831">
    <property type="protein sequence ID" value="KAF9532540.1"/>
    <property type="molecule type" value="Genomic_DNA"/>
</dbReference>
<dbReference type="AlphaFoldDB" id="A0A9P6EPD8"/>
<comment type="caution">
    <text evidence="1">The sequence shown here is derived from an EMBL/GenBank/DDBJ whole genome shotgun (WGS) entry which is preliminary data.</text>
</comment>
<dbReference type="Proteomes" id="UP000807306">
    <property type="component" value="Unassembled WGS sequence"/>
</dbReference>
<protein>
    <submittedName>
        <fullName evidence="1">Uncharacterized protein</fullName>
    </submittedName>
</protein>
<sequence length="231" mass="25411">MDGRATNEEVVETVSRIPHLESLSIEGSNVDENLISLMDAAASSNEGPQFLPRIKSLNFSTEKFGAWSWPILLLSTLKNRPGRTLTRFGFGGDQTRADEGLIGKYMLEHMIVAGRGLTVGWRDKAGIDVLERLCRLHGVEFPPNVRLVKQNAHSDFAVTEESGSYTDAAGAPALRLKNNSNKNNLGLQICVESLTSSQSLSAELSIYLLSEISPLSEILSEKHKMKTARIW</sequence>
<name>A0A9P6EPD8_9AGAR</name>
<accession>A0A9P6EPD8</accession>
<evidence type="ECO:0000313" key="1">
    <source>
        <dbReference type="EMBL" id="KAF9532540.1"/>
    </source>
</evidence>
<organism evidence="1 2">
    <name type="scientific">Crepidotus variabilis</name>
    <dbReference type="NCBI Taxonomy" id="179855"/>
    <lineage>
        <taxon>Eukaryota</taxon>
        <taxon>Fungi</taxon>
        <taxon>Dikarya</taxon>
        <taxon>Basidiomycota</taxon>
        <taxon>Agaricomycotina</taxon>
        <taxon>Agaricomycetes</taxon>
        <taxon>Agaricomycetidae</taxon>
        <taxon>Agaricales</taxon>
        <taxon>Agaricineae</taxon>
        <taxon>Crepidotaceae</taxon>
        <taxon>Crepidotus</taxon>
    </lineage>
</organism>